<gene>
    <name evidence="9" type="ORF">K505DRAFT_259253</name>
</gene>
<reference evidence="9" key="1">
    <citation type="journal article" date="2020" name="Stud. Mycol.">
        <title>101 Dothideomycetes genomes: a test case for predicting lifestyles and emergence of pathogens.</title>
        <authorList>
            <person name="Haridas S."/>
            <person name="Albert R."/>
            <person name="Binder M."/>
            <person name="Bloem J."/>
            <person name="Labutti K."/>
            <person name="Salamov A."/>
            <person name="Andreopoulos B."/>
            <person name="Baker S."/>
            <person name="Barry K."/>
            <person name="Bills G."/>
            <person name="Bluhm B."/>
            <person name="Cannon C."/>
            <person name="Castanera R."/>
            <person name="Culley D."/>
            <person name="Daum C."/>
            <person name="Ezra D."/>
            <person name="Gonzalez J."/>
            <person name="Henrissat B."/>
            <person name="Kuo A."/>
            <person name="Liang C."/>
            <person name="Lipzen A."/>
            <person name="Lutzoni F."/>
            <person name="Magnuson J."/>
            <person name="Mondo S."/>
            <person name="Nolan M."/>
            <person name="Ohm R."/>
            <person name="Pangilinan J."/>
            <person name="Park H.-J."/>
            <person name="Ramirez L."/>
            <person name="Alfaro M."/>
            <person name="Sun H."/>
            <person name="Tritt A."/>
            <person name="Yoshinaga Y."/>
            <person name="Zwiers L.-H."/>
            <person name="Turgeon B."/>
            <person name="Goodwin S."/>
            <person name="Spatafora J."/>
            <person name="Crous P."/>
            <person name="Grigoriev I."/>
        </authorList>
    </citation>
    <scope>NUCLEOTIDE SEQUENCE</scope>
    <source>
        <strain evidence="9">CBS 109.77</strain>
    </source>
</reference>
<dbReference type="Pfam" id="PF00795">
    <property type="entry name" value="CN_hydrolase"/>
    <property type="match status" value="1"/>
</dbReference>
<dbReference type="OrthoDB" id="2020662at2759"/>
<dbReference type="SUPFAM" id="SSF56317">
    <property type="entry name" value="Carbon-nitrogen hydrolase"/>
    <property type="match status" value="1"/>
</dbReference>
<dbReference type="InterPro" id="IPR022310">
    <property type="entry name" value="NAD/GMP_synthase"/>
</dbReference>
<dbReference type="EMBL" id="MU002415">
    <property type="protein sequence ID" value="KAF2786729.1"/>
    <property type="molecule type" value="Genomic_DNA"/>
</dbReference>
<dbReference type="Proteomes" id="UP000799757">
    <property type="component" value="Unassembled WGS sequence"/>
</dbReference>
<dbReference type="SUPFAM" id="SSF52402">
    <property type="entry name" value="Adenine nucleotide alpha hydrolases-like"/>
    <property type="match status" value="1"/>
</dbReference>
<dbReference type="InterPro" id="IPR036526">
    <property type="entry name" value="C-N_Hydrolase_sf"/>
</dbReference>
<evidence type="ECO:0000313" key="9">
    <source>
        <dbReference type="EMBL" id="KAF2786729.1"/>
    </source>
</evidence>
<comment type="pathway">
    <text evidence="1 7">Cofactor biosynthesis; NAD(+) biosynthesis; NAD(+) from deamido-NAD(+) (L-Gln route): step 1/1.</text>
</comment>
<dbReference type="UniPathway" id="UPA00253">
    <property type="reaction ID" value="UER00334"/>
</dbReference>
<dbReference type="GO" id="GO:0003952">
    <property type="term" value="F:NAD+ synthase (glutamine-hydrolyzing) activity"/>
    <property type="evidence" value="ECO:0007669"/>
    <property type="project" value="UniProtKB-UniRule"/>
</dbReference>
<dbReference type="GO" id="GO:0004359">
    <property type="term" value="F:glutaminase activity"/>
    <property type="evidence" value="ECO:0007669"/>
    <property type="project" value="InterPro"/>
</dbReference>
<dbReference type="AlphaFoldDB" id="A0A6A6WRK5"/>
<sequence length="721" mass="81150">MSFAVVAAATLSSTPLDFEGNLKRILESIRLAREAGATLRTGPELEISGYSCLDHFLERDTFHHSCEVLAKIVENPVCKGMLIDVGMGVRHRNIRYNCRVLCTYRHIYCIRPKMALANDGMYREARYFTAWAKVRQVEDYQLEKVIRDITDQRYVPIGDQILATRDTEVACETCEELFTPLNPSTFSGLDGAEIILNSSASHAEMGRLRERVGLIANSTRKLGGIYIYANATGVDGDARILFDGSSMIIVNGDVVAQGSQFSLLPVEVTVATVDIEQVRSFRTSVSRNVQASQQAQFHRVCAIDLKLLRPADEVYLSNTLRISIPIETKILDPMEEVHYATGVWLWQYLVRSNSAGYFLPLSGGIDSCTVALFVYGMAKLVLTSIQAGETTTLSDLRRVIGDPEFVPGEPQEIVSRLFHTCYMRTKNSTEDTRMRASTLADTIGAYHSDISIDEAIAAHEIIIQKTLHYRPKYTIQGGSNSEDLARQNIQARSRMVVGYGLAQLSTTARGLRRAGVALLVLGAGNCAENLRGYYTKYDASSADISPLGSISKSDVRAFQRWARDNWNLPSLTNIINAKPTPELRPQAAGLQDDESDSEMGMTYEELAEFGILRKVEKLGPWSAYQRLLGAWKDKDMNSPREIAEKVFLFYRYWALNRHKSTILTPSVHLSAYDPDDNRHDLRPFLYNFEWPWQFNKIRENVEKLETMLISQAHQHEQRYTS</sequence>
<evidence type="ECO:0000256" key="7">
    <source>
        <dbReference type="PIRNR" id="PIRNR006630"/>
    </source>
</evidence>
<dbReference type="PANTHER" id="PTHR23090:SF9">
    <property type="entry name" value="GLUTAMINE-DEPENDENT NAD(+) SYNTHETASE"/>
    <property type="match status" value="1"/>
</dbReference>
<dbReference type="NCBIfam" id="TIGR00552">
    <property type="entry name" value="nadE"/>
    <property type="match status" value="1"/>
</dbReference>
<evidence type="ECO:0000256" key="3">
    <source>
        <dbReference type="ARBA" id="ARBA00022598"/>
    </source>
</evidence>
<dbReference type="GO" id="GO:0009435">
    <property type="term" value="P:NAD+ biosynthetic process"/>
    <property type="evidence" value="ECO:0007669"/>
    <property type="project" value="UniProtKB-UniRule"/>
</dbReference>
<dbReference type="CDD" id="cd00553">
    <property type="entry name" value="NAD_synthase"/>
    <property type="match status" value="1"/>
</dbReference>
<proteinExistence type="inferred from homology"/>
<organism evidence="9 10">
    <name type="scientific">Melanomma pulvis-pyrius CBS 109.77</name>
    <dbReference type="NCBI Taxonomy" id="1314802"/>
    <lineage>
        <taxon>Eukaryota</taxon>
        <taxon>Fungi</taxon>
        <taxon>Dikarya</taxon>
        <taxon>Ascomycota</taxon>
        <taxon>Pezizomycotina</taxon>
        <taxon>Dothideomycetes</taxon>
        <taxon>Pleosporomycetidae</taxon>
        <taxon>Pleosporales</taxon>
        <taxon>Melanommataceae</taxon>
        <taxon>Melanomma</taxon>
    </lineage>
</organism>
<protein>
    <recommendedName>
        <fullName evidence="7">Glutamine-dependent NAD(+) synthetase</fullName>
        <ecNumber evidence="7">6.3.5.1</ecNumber>
    </recommendedName>
    <alternativeName>
        <fullName evidence="7">NAD(+) synthase [glutamine-hydrolyzing]</fullName>
    </alternativeName>
</protein>
<dbReference type="CDD" id="cd07570">
    <property type="entry name" value="GAT_Gln-NAD-synth"/>
    <property type="match status" value="1"/>
</dbReference>
<dbReference type="Gene3D" id="3.60.110.10">
    <property type="entry name" value="Carbon-nitrogen hydrolase"/>
    <property type="match status" value="1"/>
</dbReference>
<dbReference type="PROSITE" id="PS50263">
    <property type="entry name" value="CN_HYDROLASE"/>
    <property type="match status" value="1"/>
</dbReference>
<keyword evidence="4 7" id="KW-0547">Nucleotide-binding</keyword>
<dbReference type="GO" id="GO:0005524">
    <property type="term" value="F:ATP binding"/>
    <property type="evidence" value="ECO:0007669"/>
    <property type="project" value="UniProtKB-UniRule"/>
</dbReference>
<evidence type="ECO:0000256" key="1">
    <source>
        <dbReference type="ARBA" id="ARBA00005188"/>
    </source>
</evidence>
<evidence type="ECO:0000256" key="2">
    <source>
        <dbReference type="ARBA" id="ARBA00007145"/>
    </source>
</evidence>
<dbReference type="InterPro" id="IPR003010">
    <property type="entry name" value="C-N_Hydrolase"/>
</dbReference>
<dbReference type="InterPro" id="IPR014729">
    <property type="entry name" value="Rossmann-like_a/b/a_fold"/>
</dbReference>
<keyword evidence="10" id="KW-1185">Reference proteome</keyword>
<evidence type="ECO:0000259" key="8">
    <source>
        <dbReference type="PROSITE" id="PS50263"/>
    </source>
</evidence>
<keyword evidence="6 7" id="KW-0520">NAD</keyword>
<dbReference type="FunFam" id="3.40.50.620:FF:000036">
    <property type="entry name" value="Glutamine-dependent NAD(+) synthetase"/>
    <property type="match status" value="1"/>
</dbReference>
<feature type="domain" description="CN hydrolase" evidence="8">
    <location>
        <begin position="4"/>
        <end position="275"/>
    </location>
</feature>
<dbReference type="EC" id="6.3.5.1" evidence="7"/>
<evidence type="ECO:0000256" key="5">
    <source>
        <dbReference type="ARBA" id="ARBA00022840"/>
    </source>
</evidence>
<accession>A0A6A6WRK5</accession>
<dbReference type="PIRSF" id="PIRSF006630">
    <property type="entry name" value="NADS_GAT"/>
    <property type="match status" value="1"/>
</dbReference>
<evidence type="ECO:0000256" key="6">
    <source>
        <dbReference type="ARBA" id="ARBA00023027"/>
    </source>
</evidence>
<dbReference type="GO" id="GO:0005737">
    <property type="term" value="C:cytoplasm"/>
    <property type="evidence" value="ECO:0007669"/>
    <property type="project" value="InterPro"/>
</dbReference>
<keyword evidence="5 7" id="KW-0067">ATP-binding</keyword>
<keyword evidence="3 7" id="KW-0436">Ligase</keyword>
<comment type="catalytic activity">
    <reaction evidence="7">
        <text>deamido-NAD(+) + L-glutamine + ATP + H2O = L-glutamate + AMP + diphosphate + NAD(+) + H(+)</text>
        <dbReference type="Rhea" id="RHEA:24384"/>
        <dbReference type="ChEBI" id="CHEBI:15377"/>
        <dbReference type="ChEBI" id="CHEBI:15378"/>
        <dbReference type="ChEBI" id="CHEBI:29985"/>
        <dbReference type="ChEBI" id="CHEBI:30616"/>
        <dbReference type="ChEBI" id="CHEBI:33019"/>
        <dbReference type="ChEBI" id="CHEBI:57540"/>
        <dbReference type="ChEBI" id="CHEBI:58359"/>
        <dbReference type="ChEBI" id="CHEBI:58437"/>
        <dbReference type="ChEBI" id="CHEBI:456215"/>
        <dbReference type="EC" id="6.3.5.1"/>
    </reaction>
</comment>
<dbReference type="InterPro" id="IPR014445">
    <property type="entry name" value="Gln-dep_NAD_synthase"/>
</dbReference>
<dbReference type="Pfam" id="PF02540">
    <property type="entry name" value="NAD_synthase"/>
    <property type="match status" value="1"/>
</dbReference>
<dbReference type="HAMAP" id="MF_02090">
    <property type="entry name" value="NadE_glutamine_dep"/>
    <property type="match status" value="1"/>
</dbReference>
<evidence type="ECO:0000313" key="10">
    <source>
        <dbReference type="Proteomes" id="UP000799757"/>
    </source>
</evidence>
<evidence type="ECO:0000256" key="4">
    <source>
        <dbReference type="ARBA" id="ARBA00022741"/>
    </source>
</evidence>
<dbReference type="InterPro" id="IPR003694">
    <property type="entry name" value="NAD_synthase"/>
</dbReference>
<comment type="similarity">
    <text evidence="2 7">In the C-terminal section; belongs to the NAD synthetase family.</text>
</comment>
<dbReference type="PANTHER" id="PTHR23090">
    <property type="entry name" value="NH 3 /GLUTAMINE-DEPENDENT NAD + SYNTHETASE"/>
    <property type="match status" value="1"/>
</dbReference>
<name>A0A6A6WRK5_9PLEO</name>
<dbReference type="Gene3D" id="3.40.50.620">
    <property type="entry name" value="HUPs"/>
    <property type="match status" value="1"/>
</dbReference>